<comment type="caution">
    <text evidence="2">The sequence shown here is derived from an EMBL/GenBank/DDBJ whole genome shotgun (WGS) entry which is preliminary data.</text>
</comment>
<dbReference type="SMART" id="SM00220">
    <property type="entry name" value="S_TKc"/>
    <property type="match status" value="1"/>
</dbReference>
<dbReference type="PANTHER" id="PTHR44167:SF24">
    <property type="entry name" value="SERINE_THREONINE-PROTEIN KINASE CHK2"/>
    <property type="match status" value="1"/>
</dbReference>
<dbReference type="PANTHER" id="PTHR44167">
    <property type="entry name" value="OVARIAN-SPECIFIC SERINE/THREONINE-PROTEIN KINASE LOK-RELATED"/>
    <property type="match status" value="1"/>
</dbReference>
<dbReference type="PROSITE" id="PS00108">
    <property type="entry name" value="PROTEIN_KINASE_ST"/>
    <property type="match status" value="1"/>
</dbReference>
<dbReference type="OrthoDB" id="240702at2"/>
<evidence type="ECO:0000313" key="2">
    <source>
        <dbReference type="EMBL" id="PHQ35133.1"/>
    </source>
</evidence>
<keyword evidence="3" id="KW-1185">Reference proteome</keyword>
<dbReference type="GO" id="GO:0005524">
    <property type="term" value="F:ATP binding"/>
    <property type="evidence" value="ECO:0007669"/>
    <property type="project" value="InterPro"/>
</dbReference>
<dbReference type="PROSITE" id="PS50011">
    <property type="entry name" value="PROTEIN_KINASE_DOM"/>
    <property type="match status" value="1"/>
</dbReference>
<dbReference type="SUPFAM" id="SSF56112">
    <property type="entry name" value="Protein kinase-like (PK-like)"/>
    <property type="match status" value="1"/>
</dbReference>
<organism evidence="2 3">
    <name type="scientific">Rhodopirellula bahusiensis</name>
    <dbReference type="NCBI Taxonomy" id="2014065"/>
    <lineage>
        <taxon>Bacteria</taxon>
        <taxon>Pseudomonadati</taxon>
        <taxon>Planctomycetota</taxon>
        <taxon>Planctomycetia</taxon>
        <taxon>Pirellulales</taxon>
        <taxon>Pirellulaceae</taxon>
        <taxon>Rhodopirellula</taxon>
    </lineage>
</organism>
<gene>
    <name evidence="2" type="ORF">CEE69_11995</name>
</gene>
<dbReference type="Proteomes" id="UP000225740">
    <property type="component" value="Unassembled WGS sequence"/>
</dbReference>
<dbReference type="EMBL" id="NIZW01000008">
    <property type="protein sequence ID" value="PHQ35133.1"/>
    <property type="molecule type" value="Genomic_DNA"/>
</dbReference>
<dbReference type="GO" id="GO:0005737">
    <property type="term" value="C:cytoplasm"/>
    <property type="evidence" value="ECO:0007669"/>
    <property type="project" value="TreeGrafter"/>
</dbReference>
<dbReference type="GeneID" id="90608856"/>
<protein>
    <recommendedName>
        <fullName evidence="1">Protein kinase domain-containing protein</fullName>
    </recommendedName>
</protein>
<reference evidence="2 3" key="1">
    <citation type="submission" date="2017-06" db="EMBL/GenBank/DDBJ databases">
        <title>Description of Rhodopirellula bahusiensis sp. nov.</title>
        <authorList>
            <person name="Kizina J."/>
            <person name="Harder J."/>
        </authorList>
    </citation>
    <scope>NUCLEOTIDE SEQUENCE [LARGE SCALE GENOMIC DNA]</scope>
    <source>
        <strain evidence="2 3">SWK21</strain>
    </source>
</reference>
<dbReference type="Pfam" id="PF00069">
    <property type="entry name" value="Pkinase"/>
    <property type="match status" value="1"/>
</dbReference>
<feature type="domain" description="Protein kinase" evidence="1">
    <location>
        <begin position="28"/>
        <end position="297"/>
    </location>
</feature>
<name>A0A2G1W7Y3_9BACT</name>
<dbReference type="InterPro" id="IPR000719">
    <property type="entry name" value="Prot_kinase_dom"/>
</dbReference>
<evidence type="ECO:0000259" key="1">
    <source>
        <dbReference type="PROSITE" id="PS50011"/>
    </source>
</evidence>
<dbReference type="GO" id="GO:0004674">
    <property type="term" value="F:protein serine/threonine kinase activity"/>
    <property type="evidence" value="ECO:0007669"/>
    <property type="project" value="TreeGrafter"/>
</dbReference>
<sequence>MRRPPETIRCRNRSYDVQDTVRLRGRHYWVTASLGNRGRRKMQVFDPASHDLRVIHVLPDSAHTKQQLRVLRRANRFQGFTQIIDVDKRDDSTWVLTDWIHGESLAQHLGHARTQRNHWPTAHMSWTLFAGFAHSLCQFHDFANCVHGDIKPANLVLQSQPKRLRAIDFGSAWDETIAKRRATGDGNTVGYAAPELQSNQQVTVRSDQFSLSIVLFEMLTGELPFQGMGGRAGWAEYKKGFERAYEAPSAKSNQRRQLPRRAWRVIDDVVREGLSLDPDGRFATSNAWRDAIDHVTQVLRQAESASRFESTIADVADRCVVFFERKERPS</sequence>
<dbReference type="AlphaFoldDB" id="A0A2G1W7Y3"/>
<dbReference type="InterPro" id="IPR011009">
    <property type="entry name" value="Kinase-like_dom_sf"/>
</dbReference>
<dbReference type="InterPro" id="IPR008271">
    <property type="entry name" value="Ser/Thr_kinase_AS"/>
</dbReference>
<proteinExistence type="predicted"/>
<dbReference type="Gene3D" id="1.10.510.10">
    <property type="entry name" value="Transferase(Phosphotransferase) domain 1"/>
    <property type="match status" value="1"/>
</dbReference>
<accession>A0A2G1W7Y3</accession>
<evidence type="ECO:0000313" key="3">
    <source>
        <dbReference type="Proteomes" id="UP000225740"/>
    </source>
</evidence>
<dbReference type="RefSeq" id="WP_099260892.1">
    <property type="nucleotide sequence ID" value="NZ_NIZW01000008.1"/>
</dbReference>